<keyword evidence="2 3" id="KW-0732">Signal</keyword>
<evidence type="ECO:0000256" key="2">
    <source>
        <dbReference type="ARBA" id="ARBA00022729"/>
    </source>
</evidence>
<evidence type="ECO:0000313" key="5">
    <source>
        <dbReference type="EMBL" id="GGM98103.1"/>
    </source>
</evidence>
<keyword evidence="6" id="KW-1185">Reference proteome</keyword>
<evidence type="ECO:0000313" key="6">
    <source>
        <dbReference type="Proteomes" id="UP000653411"/>
    </source>
</evidence>
<dbReference type="EMBL" id="BMML01000003">
    <property type="protein sequence ID" value="GGM98103.1"/>
    <property type="molecule type" value="Genomic_DNA"/>
</dbReference>
<feature type="chain" id="PRO_5039454388" description="Leucine-binding protein domain-containing protein" evidence="3">
    <location>
        <begin position="28"/>
        <end position="405"/>
    </location>
</feature>
<evidence type="ECO:0000256" key="1">
    <source>
        <dbReference type="ARBA" id="ARBA00010062"/>
    </source>
</evidence>
<feature type="domain" description="Leucine-binding protein" evidence="4">
    <location>
        <begin position="33"/>
        <end position="384"/>
    </location>
</feature>
<proteinExistence type="inferred from homology"/>
<dbReference type="SUPFAM" id="SSF53822">
    <property type="entry name" value="Periplasmic binding protein-like I"/>
    <property type="match status" value="1"/>
</dbReference>
<comment type="caution">
    <text evidence="5">The sequence shown here is derived from an EMBL/GenBank/DDBJ whole genome shotgun (WGS) entry which is preliminary data.</text>
</comment>
<dbReference type="AlphaFoldDB" id="A0A917X9R9"/>
<feature type="signal peptide" evidence="3">
    <location>
        <begin position="1"/>
        <end position="27"/>
    </location>
</feature>
<organism evidence="5 6">
    <name type="scientific">Streptomyces fuscichromogenes</name>
    <dbReference type="NCBI Taxonomy" id="1324013"/>
    <lineage>
        <taxon>Bacteria</taxon>
        <taxon>Bacillati</taxon>
        <taxon>Actinomycetota</taxon>
        <taxon>Actinomycetes</taxon>
        <taxon>Kitasatosporales</taxon>
        <taxon>Streptomycetaceae</taxon>
        <taxon>Streptomyces</taxon>
    </lineage>
</organism>
<evidence type="ECO:0000259" key="4">
    <source>
        <dbReference type="Pfam" id="PF13458"/>
    </source>
</evidence>
<dbReference type="InterPro" id="IPR028081">
    <property type="entry name" value="Leu-bd"/>
</dbReference>
<dbReference type="InterPro" id="IPR028082">
    <property type="entry name" value="Peripla_BP_I"/>
</dbReference>
<dbReference type="Gene3D" id="3.40.50.2300">
    <property type="match status" value="2"/>
</dbReference>
<reference evidence="5" key="1">
    <citation type="journal article" date="2014" name="Int. J. Syst. Evol. Microbiol.">
        <title>Complete genome sequence of Corynebacterium casei LMG S-19264T (=DSM 44701T), isolated from a smear-ripened cheese.</title>
        <authorList>
            <consortium name="US DOE Joint Genome Institute (JGI-PGF)"/>
            <person name="Walter F."/>
            <person name="Albersmeier A."/>
            <person name="Kalinowski J."/>
            <person name="Ruckert C."/>
        </authorList>
    </citation>
    <scope>NUCLEOTIDE SEQUENCE</scope>
    <source>
        <strain evidence="5">CGMCC 4.7110</strain>
    </source>
</reference>
<dbReference type="InterPro" id="IPR051010">
    <property type="entry name" value="BCAA_transport"/>
</dbReference>
<gene>
    <name evidence="5" type="ORF">GCM10011578_018820</name>
</gene>
<evidence type="ECO:0000256" key="3">
    <source>
        <dbReference type="SAM" id="SignalP"/>
    </source>
</evidence>
<accession>A0A917X9R9</accession>
<dbReference type="PROSITE" id="PS51257">
    <property type="entry name" value="PROKAR_LIPOPROTEIN"/>
    <property type="match status" value="1"/>
</dbReference>
<name>A0A917X9R9_9ACTN</name>
<sequence>MRSKALAAMGAASAVALFASACGAADAGSGDGTVKVGVLTTLSGATSATFAAAPDAVRARFEAYRAEGGRCAKKLDFKVVTADDTSSPQGALAAAQKLVGQDQVQTVLTITPFFYGASPWLTTQGRSVPVVGGAFDGAKEWKDTKNNLFPDGPVPDPDGVYTTSGAYLAEQGGTVAAGIAYNNAASQQGLKNALASARAAGLRTGYVNNSVPFGSTDVGALVLGVIHSHADVLQLSINPDTSFAVLSGLRQAGYHLKAAVLATGYGKDLLESAPAVQAGQSASFTTLITPNEMKSKATEQLSQALRKYAGSKTGIPSFAEQQGWLAADLYLHGLEVAGCSTSQEKFISDLRKDTGWNAEGLYPEPVDFTTVKAKKQCLYYVKLTGKAFVPVPGATPLCGEAVDAK</sequence>
<dbReference type="Pfam" id="PF13458">
    <property type="entry name" value="Peripla_BP_6"/>
    <property type="match status" value="1"/>
</dbReference>
<reference evidence="5" key="2">
    <citation type="submission" date="2020-09" db="EMBL/GenBank/DDBJ databases">
        <authorList>
            <person name="Sun Q."/>
            <person name="Zhou Y."/>
        </authorList>
    </citation>
    <scope>NUCLEOTIDE SEQUENCE</scope>
    <source>
        <strain evidence="5">CGMCC 4.7110</strain>
    </source>
</reference>
<comment type="similarity">
    <text evidence="1">Belongs to the leucine-binding protein family.</text>
</comment>
<dbReference type="PANTHER" id="PTHR30483:SF6">
    <property type="entry name" value="PERIPLASMIC BINDING PROTEIN OF ABC TRANSPORTER FOR NATURAL AMINO ACIDS"/>
    <property type="match status" value="1"/>
</dbReference>
<dbReference type="Proteomes" id="UP000653411">
    <property type="component" value="Unassembled WGS sequence"/>
</dbReference>
<dbReference type="PANTHER" id="PTHR30483">
    <property type="entry name" value="LEUCINE-SPECIFIC-BINDING PROTEIN"/>
    <property type="match status" value="1"/>
</dbReference>
<protein>
    <recommendedName>
        <fullName evidence="4">Leucine-binding protein domain-containing protein</fullName>
    </recommendedName>
</protein>